<name>A0A7C4X9Q9_UNCW3</name>
<evidence type="ECO:0000256" key="4">
    <source>
        <dbReference type="ARBA" id="ARBA00022970"/>
    </source>
</evidence>
<dbReference type="InterPro" id="IPR028082">
    <property type="entry name" value="Peripla_BP_I"/>
</dbReference>
<dbReference type="InterPro" id="IPR028081">
    <property type="entry name" value="Leu-bd"/>
</dbReference>
<organism evidence="6">
    <name type="scientific">candidate division WOR-3 bacterium</name>
    <dbReference type="NCBI Taxonomy" id="2052148"/>
    <lineage>
        <taxon>Bacteria</taxon>
        <taxon>Bacteria division WOR-3</taxon>
    </lineage>
</organism>
<dbReference type="InterPro" id="IPR000709">
    <property type="entry name" value="Leu_Ile_Val-bd"/>
</dbReference>
<dbReference type="Gene3D" id="3.40.50.2300">
    <property type="match status" value="2"/>
</dbReference>
<dbReference type="PANTHER" id="PTHR47151:SF2">
    <property type="entry name" value="AMINO ACID BINDING PROTEIN"/>
    <property type="match status" value="1"/>
</dbReference>
<comment type="similarity">
    <text evidence="1">Belongs to the leucine-binding protein family.</text>
</comment>
<keyword evidence="3" id="KW-0732">Signal</keyword>
<keyword evidence="4" id="KW-0029">Amino-acid transport</keyword>
<dbReference type="PANTHER" id="PTHR47151">
    <property type="entry name" value="LEU/ILE/VAL-BINDING ABC TRANSPORTER SUBUNIT"/>
    <property type="match status" value="1"/>
</dbReference>
<protein>
    <submittedName>
        <fullName evidence="6">Branched-chain amino acid ABC transporter substrate-binding protein</fullName>
    </submittedName>
</protein>
<accession>A0A7C4X9Q9</accession>
<dbReference type="SUPFAM" id="SSF53822">
    <property type="entry name" value="Periplasmic binding protein-like I"/>
    <property type="match status" value="1"/>
</dbReference>
<dbReference type="PRINTS" id="PR00337">
    <property type="entry name" value="LEUILEVALBP"/>
</dbReference>
<sequence>MKQTFYPLLVLLFSLTCSQEQVRIGIAIPLKGEQGVMAKGILQGAQLAVDEWNTRGGALGKKIVLEIMDDEANSERAVEVAKELTKKRVIGVIGHMNSHCSIAASEIYEEAGIAMITPSSTNPELTERKLKNVFRICGRDDFQAKSAADFIIEVLKAKTIYLINDHSVYSMGLINSLKEYAQNRLSIRGEKGINQGDTIFDDLVREIKSLNPDVVYFAGYHPEGARIVKQMREARLNNIFFGADGLVSEDFLRIAGNSAEGIYFTFGCSVEDLGSAQHFVRVYKEKYKTIDLYAPYAYDATNVLLEASCLAKERPIADVLHQEKFDGALGLIAFDEKGDQVRSPYMVWMVKDMKFVPWTKEL</sequence>
<reference evidence="6" key="1">
    <citation type="journal article" date="2020" name="mSystems">
        <title>Genome- and Community-Level Interaction Insights into Carbon Utilization and Element Cycling Functions of Hydrothermarchaeota in Hydrothermal Sediment.</title>
        <authorList>
            <person name="Zhou Z."/>
            <person name="Liu Y."/>
            <person name="Xu W."/>
            <person name="Pan J."/>
            <person name="Luo Z.H."/>
            <person name="Li M."/>
        </authorList>
    </citation>
    <scope>NUCLEOTIDE SEQUENCE [LARGE SCALE GENOMIC DNA]</scope>
    <source>
        <strain evidence="6">SpSt-774</strain>
    </source>
</reference>
<feature type="domain" description="Leucine-binding protein" evidence="5">
    <location>
        <begin position="21"/>
        <end position="351"/>
    </location>
</feature>
<dbReference type="Pfam" id="PF13458">
    <property type="entry name" value="Peripla_BP_6"/>
    <property type="match status" value="1"/>
</dbReference>
<dbReference type="AlphaFoldDB" id="A0A7C4X9Q9"/>
<evidence type="ECO:0000256" key="2">
    <source>
        <dbReference type="ARBA" id="ARBA00022448"/>
    </source>
</evidence>
<evidence type="ECO:0000313" key="6">
    <source>
        <dbReference type="EMBL" id="HGV97553.1"/>
    </source>
</evidence>
<evidence type="ECO:0000259" key="5">
    <source>
        <dbReference type="Pfam" id="PF13458"/>
    </source>
</evidence>
<dbReference type="EMBL" id="DTGZ01000083">
    <property type="protein sequence ID" value="HGV97553.1"/>
    <property type="molecule type" value="Genomic_DNA"/>
</dbReference>
<dbReference type="CDD" id="cd06342">
    <property type="entry name" value="PBP1_ABC_LIVBP-like"/>
    <property type="match status" value="1"/>
</dbReference>
<keyword evidence="2" id="KW-0813">Transport</keyword>
<evidence type="ECO:0000256" key="1">
    <source>
        <dbReference type="ARBA" id="ARBA00010062"/>
    </source>
</evidence>
<comment type="caution">
    <text evidence="6">The sequence shown here is derived from an EMBL/GenBank/DDBJ whole genome shotgun (WGS) entry which is preliminary data.</text>
</comment>
<proteinExistence type="inferred from homology"/>
<evidence type="ECO:0000256" key="3">
    <source>
        <dbReference type="ARBA" id="ARBA00022729"/>
    </source>
</evidence>
<dbReference type="GO" id="GO:0006865">
    <property type="term" value="P:amino acid transport"/>
    <property type="evidence" value="ECO:0007669"/>
    <property type="project" value="UniProtKB-KW"/>
</dbReference>
<gene>
    <name evidence="6" type="ORF">ENV60_04590</name>
</gene>